<reference evidence="2 3" key="1">
    <citation type="journal article" date="2019" name="Anaerobe">
        <title>Detection of Robinsoniella peoriensis in multiple bone samples of a trauma patient.</title>
        <authorList>
            <person name="Schrottner P."/>
            <person name="Hartwich K."/>
            <person name="Bunk B."/>
            <person name="Schober I."/>
            <person name="Helbig S."/>
            <person name="Rudolph W.W."/>
            <person name="Gunzer F."/>
        </authorList>
    </citation>
    <scope>NUCLEOTIDE SEQUENCE [LARGE SCALE GENOMIC DNA]</scope>
    <source>
        <strain evidence="2 3">DSM 106044</strain>
    </source>
</reference>
<dbReference type="RefSeq" id="WP_052377773.1">
    <property type="nucleotide sequence ID" value="NZ_CABMJZ010000005.1"/>
</dbReference>
<dbReference type="InterPro" id="IPR014245">
    <property type="entry name" value="Spore_III_AF"/>
</dbReference>
<evidence type="ECO:0000313" key="2">
    <source>
        <dbReference type="EMBL" id="TLC98599.1"/>
    </source>
</evidence>
<gene>
    <name evidence="2" type="ORF">DSM106044_04557</name>
</gene>
<feature type="transmembrane region" description="Helical" evidence="1">
    <location>
        <begin position="33"/>
        <end position="51"/>
    </location>
</feature>
<accession>A0A4U8Q1L4</accession>
<keyword evidence="1" id="KW-0812">Transmembrane</keyword>
<evidence type="ECO:0000256" key="1">
    <source>
        <dbReference type="SAM" id="Phobius"/>
    </source>
</evidence>
<comment type="caution">
    <text evidence="2">The sequence shown here is derived from an EMBL/GenBank/DDBJ whole genome shotgun (WGS) entry which is preliminary data.</text>
</comment>
<protein>
    <submittedName>
        <fullName evidence="2">Stage III sporulation protein AF</fullName>
    </submittedName>
</protein>
<dbReference type="Proteomes" id="UP000306509">
    <property type="component" value="Unassembled WGS sequence"/>
</dbReference>
<name>A0A4U8Q1L4_9FIRM</name>
<dbReference type="EMBL" id="QGQD01000089">
    <property type="protein sequence ID" value="TLC98599.1"/>
    <property type="molecule type" value="Genomic_DNA"/>
</dbReference>
<organism evidence="2 3">
    <name type="scientific">Robinsoniella peoriensis</name>
    <dbReference type="NCBI Taxonomy" id="180332"/>
    <lineage>
        <taxon>Bacteria</taxon>
        <taxon>Bacillati</taxon>
        <taxon>Bacillota</taxon>
        <taxon>Clostridia</taxon>
        <taxon>Lachnospirales</taxon>
        <taxon>Lachnospiraceae</taxon>
        <taxon>Robinsoniella</taxon>
    </lineage>
</organism>
<proteinExistence type="predicted"/>
<keyword evidence="3" id="KW-1185">Reference proteome</keyword>
<evidence type="ECO:0000313" key="3">
    <source>
        <dbReference type="Proteomes" id="UP000306509"/>
    </source>
</evidence>
<dbReference type="OrthoDB" id="1779586at2"/>
<dbReference type="STRING" id="180332.GCA_000797495_03706"/>
<keyword evidence="1" id="KW-1133">Transmembrane helix</keyword>
<feature type="transmembrane region" description="Helical" evidence="1">
    <location>
        <begin position="6"/>
        <end position="26"/>
    </location>
</feature>
<dbReference type="AlphaFoldDB" id="A0A4U8Q1L4"/>
<dbReference type="Pfam" id="PF09581">
    <property type="entry name" value="Spore_III_AF"/>
    <property type="match status" value="1"/>
</dbReference>
<keyword evidence="1" id="KW-0472">Membrane</keyword>
<sequence length="187" mass="21037">MSGIYTWVRNIACYLCVFNVILHIVPNEGFKRYVRFIGGILLVILVMAPLANLTNMSESFDQALRIEGLKEELDNVKTAKEGLEGLKSDKIEQAFSTEIKRQVEQIVIQHEYYPVSTSLEYQKDGESIVGIESADLVISKKNTKIDIHVGQAAKGDGKENEAVKSIKKEIEEVYQIPVGHINIDVRE</sequence>